<protein>
    <submittedName>
        <fullName evidence="1">Uncharacterized protein</fullName>
    </submittedName>
</protein>
<evidence type="ECO:0000313" key="1">
    <source>
        <dbReference type="EMBL" id="ANS55848.1"/>
    </source>
</evidence>
<dbReference type="RefSeq" id="WP_079324544.1">
    <property type="nucleotide sequence ID" value="NZ_JAESOU010000022.1"/>
</dbReference>
<reference evidence="1" key="1">
    <citation type="journal article" date="2016" name="Antimicrob. Agents Chemother.">
        <title>Genetic Characterization of a blaVEB-2-carrying plasmid in Vibrio parahaemolyticus.</title>
        <authorList>
            <person name="Li R."/>
            <person name="Ye L."/>
            <person name="Zheng Z."/>
            <person name="Chan E.W."/>
            <person name="Chen S."/>
        </authorList>
    </citation>
    <scope>NUCLEOTIDE SEQUENCE</scope>
    <source>
        <strain evidence="1">VPS92</strain>
        <plasmid evidence="1">pVPS92-VEB</plasmid>
    </source>
</reference>
<keyword evidence="1" id="KW-0614">Plasmid</keyword>
<organism evidence="1">
    <name type="scientific">Vibrio parahaemolyticus</name>
    <dbReference type="NCBI Taxonomy" id="670"/>
    <lineage>
        <taxon>Bacteria</taxon>
        <taxon>Pseudomonadati</taxon>
        <taxon>Pseudomonadota</taxon>
        <taxon>Gammaproteobacteria</taxon>
        <taxon>Vibrionales</taxon>
        <taxon>Vibrionaceae</taxon>
        <taxon>Vibrio</taxon>
    </lineage>
</organism>
<dbReference type="AlphaFoldDB" id="A0A1B1LS45"/>
<proteinExistence type="predicted"/>
<accession>A0A1B1LS45</accession>
<geneLocation type="plasmid" evidence="1">
    <name>pVPS92-VEB</name>
</geneLocation>
<name>A0A1B1LS45_VIBPH</name>
<sequence>MPSITNKEIRHQTVQETGTLMLENGYTVSFDESGALAIKGHGIELFQYPRYLGFIKHNTNPERYQLIDCGWMIDIPAANAFEFQTFTKLDPISPTESYNVSKPYELENPVEFKAAISELKAQAEFDKNEGYTEIKVDIDLVLRLVSAIQNQSNEK</sequence>
<dbReference type="EMBL" id="KU356480">
    <property type="protein sequence ID" value="ANS55848.1"/>
    <property type="molecule type" value="Genomic_DNA"/>
</dbReference>